<keyword evidence="5" id="KW-0378">Hydrolase</keyword>
<dbReference type="OMA" id="ASNWAYY"/>
<organism evidence="15 16">
    <name type="scientific">Paramecium octaurelia</name>
    <dbReference type="NCBI Taxonomy" id="43137"/>
    <lineage>
        <taxon>Eukaryota</taxon>
        <taxon>Sar</taxon>
        <taxon>Alveolata</taxon>
        <taxon>Ciliophora</taxon>
        <taxon>Intramacronucleata</taxon>
        <taxon>Oligohymenophorea</taxon>
        <taxon>Peniculida</taxon>
        <taxon>Parameciidae</taxon>
        <taxon>Paramecium</taxon>
    </lineage>
</organism>
<dbReference type="GO" id="GO:0006508">
    <property type="term" value="P:proteolysis"/>
    <property type="evidence" value="ECO:0007669"/>
    <property type="project" value="UniProtKB-KW"/>
</dbReference>
<dbReference type="InterPro" id="IPR039417">
    <property type="entry name" value="Peptidase_C1A_papain-like"/>
</dbReference>
<comment type="catalytic activity">
    <reaction evidence="9">
        <text>Specificity close to that of papain. As compared to cathepsin B, cathepsin L exhibits higher activity toward protein substrates, but has little activity on Z-Arg-Arg-NHMec, and no peptidyl-dipeptidase activity.</text>
        <dbReference type="EC" id="3.4.22.15"/>
    </reaction>
</comment>
<dbReference type="OrthoDB" id="190265at2759"/>
<accession>A0A8S1VJ09</accession>
<keyword evidence="4 12" id="KW-0732">Signal</keyword>
<keyword evidence="8" id="KW-1015">Disulfide bond</keyword>
<dbReference type="SMART" id="SM00645">
    <property type="entry name" value="Pept_C1"/>
    <property type="match status" value="1"/>
</dbReference>
<dbReference type="CDD" id="cd02248">
    <property type="entry name" value="Peptidase_C1A"/>
    <property type="match status" value="1"/>
</dbReference>
<evidence type="ECO:0000259" key="13">
    <source>
        <dbReference type="SMART" id="SM00645"/>
    </source>
</evidence>
<dbReference type="PANTHER" id="PTHR12411">
    <property type="entry name" value="CYSTEINE PROTEASE FAMILY C1-RELATED"/>
    <property type="match status" value="1"/>
</dbReference>
<dbReference type="InterPro" id="IPR013128">
    <property type="entry name" value="Peptidase_C1A"/>
</dbReference>
<evidence type="ECO:0000256" key="6">
    <source>
        <dbReference type="ARBA" id="ARBA00022807"/>
    </source>
</evidence>
<dbReference type="GO" id="GO:0005576">
    <property type="term" value="C:extracellular region"/>
    <property type="evidence" value="ECO:0007669"/>
    <property type="project" value="UniProtKB-SubCell"/>
</dbReference>
<feature type="domain" description="Cathepsin propeptide inhibitor" evidence="14">
    <location>
        <begin position="36"/>
        <end position="95"/>
    </location>
</feature>
<dbReference type="InterPro" id="IPR013201">
    <property type="entry name" value="Prot_inhib_I29"/>
</dbReference>
<comment type="subcellular location">
    <subcellularLocation>
        <location evidence="1">Secreted</location>
    </subcellularLocation>
</comment>
<proteinExistence type="predicted"/>
<comment type="caution">
    <text evidence="15">The sequence shown here is derived from an EMBL/GenBank/DDBJ whole genome shotgun (WGS) entry which is preliminary data.</text>
</comment>
<dbReference type="SMART" id="SM00848">
    <property type="entry name" value="Inhibitor_I29"/>
    <property type="match status" value="1"/>
</dbReference>
<dbReference type="FunFam" id="3.90.70.10:FF:000104">
    <property type="entry name" value="Cathepsin L 1"/>
    <property type="match status" value="1"/>
</dbReference>
<evidence type="ECO:0000313" key="15">
    <source>
        <dbReference type="EMBL" id="CAD8177220.1"/>
    </source>
</evidence>
<keyword evidence="7" id="KW-0865">Zymogen</keyword>
<evidence type="ECO:0000256" key="4">
    <source>
        <dbReference type="ARBA" id="ARBA00022729"/>
    </source>
</evidence>
<comment type="function">
    <text evidence="11">May be involved in extracellular digestion.</text>
</comment>
<dbReference type="Pfam" id="PF08246">
    <property type="entry name" value="Inhibitor_I29"/>
    <property type="match status" value="1"/>
</dbReference>
<evidence type="ECO:0000256" key="9">
    <source>
        <dbReference type="ARBA" id="ARBA00036319"/>
    </source>
</evidence>
<evidence type="ECO:0000256" key="12">
    <source>
        <dbReference type="SAM" id="SignalP"/>
    </source>
</evidence>
<evidence type="ECO:0000259" key="14">
    <source>
        <dbReference type="SMART" id="SM00848"/>
    </source>
</evidence>
<evidence type="ECO:0000256" key="3">
    <source>
        <dbReference type="ARBA" id="ARBA00022670"/>
    </source>
</evidence>
<dbReference type="EC" id="3.4.22.15" evidence="10"/>
<evidence type="ECO:0000256" key="2">
    <source>
        <dbReference type="ARBA" id="ARBA00022525"/>
    </source>
</evidence>
<dbReference type="Proteomes" id="UP000683925">
    <property type="component" value="Unassembled WGS sequence"/>
</dbReference>
<name>A0A8S1VJ09_PAROT</name>
<dbReference type="InterPro" id="IPR000668">
    <property type="entry name" value="Peptidase_C1A_C"/>
</dbReference>
<evidence type="ECO:0000256" key="10">
    <source>
        <dbReference type="ARBA" id="ARBA00038911"/>
    </source>
</evidence>
<keyword evidence="6" id="KW-0788">Thiol protease</keyword>
<sequence>MEKSLMTVGLLLLIGAGLYLNQNGEEIEEFQKVRLFNDWKIQYNKKFSSEKEEMYRYLVFQQNAQSIEAHNNDKSGKYTYTLETNQFADLTEQEFAQRYLTFRPKSINKSKSIDYVPNGQARDWVEEGKVPPIKDQGSQCGSSWAFSAVGVLEINSNIKFGLETTLSEQDMLDCSGPYGNQGCSGGWMDSGFEYVRDHGIANGSTYPYVGKDQTCRTTVNRDFKYVTGFVDVDGCDGLQTAILDQAISIGIDASNWAYYKGGIFNNCKQNLSSGSILVGIDQNGVWKVRHQWGSKWGENGYIRLAPGNTCGVCLSASYPVLEKK</sequence>
<feature type="signal peptide" evidence="12">
    <location>
        <begin position="1"/>
        <end position="21"/>
    </location>
</feature>
<evidence type="ECO:0000256" key="8">
    <source>
        <dbReference type="ARBA" id="ARBA00023157"/>
    </source>
</evidence>
<reference evidence="15" key="1">
    <citation type="submission" date="2021-01" db="EMBL/GenBank/DDBJ databases">
        <authorList>
            <consortium name="Genoscope - CEA"/>
            <person name="William W."/>
        </authorList>
    </citation>
    <scope>NUCLEOTIDE SEQUENCE</scope>
</reference>
<evidence type="ECO:0000256" key="1">
    <source>
        <dbReference type="ARBA" id="ARBA00004613"/>
    </source>
</evidence>
<feature type="chain" id="PRO_5035773658" description="cathepsin L" evidence="12">
    <location>
        <begin position="22"/>
        <end position="324"/>
    </location>
</feature>
<protein>
    <recommendedName>
        <fullName evidence="10">cathepsin L</fullName>
        <ecNumber evidence="10">3.4.22.15</ecNumber>
    </recommendedName>
</protein>
<evidence type="ECO:0000256" key="11">
    <source>
        <dbReference type="ARBA" id="ARBA00053662"/>
    </source>
</evidence>
<evidence type="ECO:0000256" key="5">
    <source>
        <dbReference type="ARBA" id="ARBA00022801"/>
    </source>
</evidence>
<keyword evidence="16" id="KW-1185">Reference proteome</keyword>
<keyword evidence="3" id="KW-0645">Protease</keyword>
<evidence type="ECO:0000256" key="7">
    <source>
        <dbReference type="ARBA" id="ARBA00023145"/>
    </source>
</evidence>
<dbReference type="Pfam" id="PF00112">
    <property type="entry name" value="Peptidase_C1"/>
    <property type="match status" value="1"/>
</dbReference>
<keyword evidence="2" id="KW-0964">Secreted</keyword>
<evidence type="ECO:0000313" key="16">
    <source>
        <dbReference type="Proteomes" id="UP000683925"/>
    </source>
</evidence>
<gene>
    <name evidence="15" type="ORF">POCTA_138.1.T0680190</name>
</gene>
<dbReference type="AlphaFoldDB" id="A0A8S1VJ09"/>
<dbReference type="GO" id="GO:0004197">
    <property type="term" value="F:cysteine-type endopeptidase activity"/>
    <property type="evidence" value="ECO:0007669"/>
    <property type="project" value="UniProtKB-EC"/>
</dbReference>
<feature type="domain" description="Peptidase C1A papain C-terminal" evidence="13">
    <location>
        <begin position="118"/>
        <end position="320"/>
    </location>
</feature>
<dbReference type="EMBL" id="CAJJDP010000067">
    <property type="protein sequence ID" value="CAD8177220.1"/>
    <property type="molecule type" value="Genomic_DNA"/>
</dbReference>